<comment type="similarity">
    <text evidence="2 8">Belongs to the peptidase M16 family.</text>
</comment>
<dbReference type="InterPro" id="IPR032632">
    <property type="entry name" value="Peptidase_M16_M"/>
</dbReference>
<dbReference type="Pfam" id="PF16187">
    <property type="entry name" value="Peptidase_M16_M"/>
    <property type="match status" value="1"/>
</dbReference>
<evidence type="ECO:0000259" key="11">
    <source>
        <dbReference type="Pfam" id="PF05193"/>
    </source>
</evidence>
<dbReference type="PANTHER" id="PTHR43690">
    <property type="entry name" value="NARDILYSIN"/>
    <property type="match status" value="1"/>
</dbReference>
<evidence type="ECO:0000259" key="12">
    <source>
        <dbReference type="Pfam" id="PF16187"/>
    </source>
</evidence>
<dbReference type="InterPro" id="IPR011249">
    <property type="entry name" value="Metalloenz_LuxS/M16"/>
</dbReference>
<reference evidence="14" key="3">
    <citation type="submission" date="2024-01" db="EMBL/GenBank/DDBJ databases">
        <authorList>
            <person name="Coelho M.A."/>
            <person name="David-Palma M."/>
            <person name="Shea T."/>
            <person name="Sun S."/>
            <person name="Cuomo C.A."/>
            <person name="Heitman J."/>
        </authorList>
    </citation>
    <scope>NUCLEOTIDE SEQUENCE</scope>
    <source>
        <strain evidence="14">CBS 7841</strain>
    </source>
</reference>
<evidence type="ECO:0000256" key="9">
    <source>
        <dbReference type="SAM" id="MobiDB-lite"/>
    </source>
</evidence>
<feature type="domain" description="Peptidase M16 C-terminal" evidence="11">
    <location>
        <begin position="206"/>
        <end position="392"/>
    </location>
</feature>
<dbReference type="Pfam" id="PF05193">
    <property type="entry name" value="Peptidase_M16_C"/>
    <property type="match status" value="1"/>
</dbReference>
<dbReference type="Pfam" id="PF22456">
    <property type="entry name" value="PqqF-like_C_4"/>
    <property type="match status" value="1"/>
</dbReference>
<sequence length="1006" mass="115848">MNGHKLPPLQVIPKPTVPIKLVLPPTEDRAHKYFTLTNGLEVIVVSDPKAEKAAASMSIGVGYMMDPVDLPGCAHFCEHLMFMGSEKYPGENEYQEYLSSHNGNSNAFTEAMATTYFFDVSSDALEGAFDRFAAIFVKPLFKKDCTEREINAIDSEHKKNLQKDGRRFIQLEKYLAKVDHPYRKFGTGNYETLWSEPLRQGRDPRHELINWWKREYCAQRMKLSLIGKQDVETLEKWVKERLGDLPVRTAGKPQQGNDAVNITFDENPMSENQIGYFTFVKPVKTMRFITFSFPFPSLHHLYQCKPAFILRFFLHHEGRGSILSYLKRQGWANWCVADCTHDALGFLIFKFTIGLTLSGLDRYREVTHLVFKYIRLLRTQPFSTSRFEEMKAIKDISFRFSERGGNNGYALDLSTSLQLPVPREKIISCTNIYEEYKEEELISAIELLKPNSVAIMIGCEELPKDVEGSFDEKEPTYGTQYKRISFDDQFKKAIMAEGPINEVALPGPNPFIPSNFNVQRFEVKEPAKRPVLLEDSPISRLWYKRDDRFWLPKTNLIIKLHSPILKATPRNSVLSVLLCELFMDSITEDIYDASMAMLNFHLTVNNDRIDISASGFTDKLAELTEAMMRKFVEFKIDSERFENIVEDRRISWQNFSLKDPFRMAEFWNAYVFLPNAWTAEEKLRELKYISPQDVEAFGKELIKRIHIETLVHGNASSDEARDIQSMLAVILQSRQLASAEKNASRSLILPQCSEYIWQIPISNESEINNAVMYEVYVGERVDIPLRCSLDIFAQIVDEPCFDTLRTKEQLGYVVFSGATLSTGIMGFSITVQSERDPQHIENRIEAFLKSMKDKIENMSDEEFCEHRQTVIENRSEEPKNLVQETGRIWRKISDGFYEFACRENDITELRKTTKGNVLDAFNTYINPSASTRAKLSVHMKSQRKDVMKTRSGISQEDREGNQEVDAKVQPSNVWIEDIHKFKARLLLGRAPSALESFIIDSEKVIT</sequence>
<dbReference type="GeneID" id="91084545"/>
<dbReference type="PROSITE" id="PS00143">
    <property type="entry name" value="INSULINASE"/>
    <property type="match status" value="1"/>
</dbReference>
<feature type="compositionally biased region" description="Basic and acidic residues" evidence="9">
    <location>
        <begin position="955"/>
        <end position="965"/>
    </location>
</feature>
<evidence type="ECO:0000256" key="4">
    <source>
        <dbReference type="ARBA" id="ARBA00022723"/>
    </source>
</evidence>
<dbReference type="InterPro" id="IPR050626">
    <property type="entry name" value="Peptidase_M16"/>
</dbReference>
<dbReference type="GO" id="GO:0046872">
    <property type="term" value="F:metal ion binding"/>
    <property type="evidence" value="ECO:0007669"/>
    <property type="project" value="UniProtKB-KW"/>
</dbReference>
<reference evidence="14" key="2">
    <citation type="journal article" date="2022" name="Elife">
        <title>Obligate sexual reproduction of a homothallic fungus closely related to the Cryptococcus pathogenic species complex.</title>
        <authorList>
            <person name="Passer A.R."/>
            <person name="Clancey S.A."/>
            <person name="Shea T."/>
            <person name="David-Palma M."/>
            <person name="Averette A.F."/>
            <person name="Boekhout T."/>
            <person name="Porcel B.M."/>
            <person name="Nowrousian M."/>
            <person name="Cuomo C.A."/>
            <person name="Sun S."/>
            <person name="Heitman J."/>
            <person name="Coelho M.A."/>
        </authorList>
    </citation>
    <scope>NUCLEOTIDE SEQUENCE</scope>
    <source>
        <strain evidence="14">CBS 7841</strain>
    </source>
</reference>
<evidence type="ECO:0000313" key="15">
    <source>
        <dbReference type="Proteomes" id="UP000094043"/>
    </source>
</evidence>
<dbReference type="SUPFAM" id="SSF63411">
    <property type="entry name" value="LuxS/MPP-like metallohydrolase"/>
    <property type="match status" value="4"/>
</dbReference>
<accession>A0AAJ8JMV5</accession>
<dbReference type="Proteomes" id="UP000094043">
    <property type="component" value="Chromosome 1"/>
</dbReference>
<feature type="domain" description="Peptidase M16 N-terminal" evidence="10">
    <location>
        <begin position="42"/>
        <end position="176"/>
    </location>
</feature>
<feature type="region of interest" description="Disordered" evidence="9">
    <location>
        <begin position="944"/>
        <end position="965"/>
    </location>
</feature>
<keyword evidence="3" id="KW-0645">Protease</keyword>
<dbReference type="PANTHER" id="PTHR43690:SF18">
    <property type="entry name" value="INSULIN-DEGRADING ENZYME-RELATED"/>
    <property type="match status" value="1"/>
</dbReference>
<evidence type="ECO:0000313" key="14">
    <source>
        <dbReference type="EMBL" id="WVN85184.1"/>
    </source>
</evidence>
<keyword evidence="6" id="KW-0862">Zinc</keyword>
<dbReference type="RefSeq" id="XP_066065885.1">
    <property type="nucleotide sequence ID" value="XM_066209788.1"/>
</dbReference>
<dbReference type="InterPro" id="IPR001431">
    <property type="entry name" value="Pept_M16_Zn_BS"/>
</dbReference>
<evidence type="ECO:0000259" key="13">
    <source>
        <dbReference type="Pfam" id="PF22456"/>
    </source>
</evidence>
<dbReference type="EMBL" id="CP143784">
    <property type="protein sequence ID" value="WVN85184.1"/>
    <property type="molecule type" value="Genomic_DNA"/>
</dbReference>
<protein>
    <recommendedName>
        <fullName evidence="16">Insulysin</fullName>
    </recommendedName>
</protein>
<dbReference type="GO" id="GO:0004222">
    <property type="term" value="F:metalloendopeptidase activity"/>
    <property type="evidence" value="ECO:0007669"/>
    <property type="project" value="InterPro"/>
</dbReference>
<gene>
    <name evidence="14" type="ORF">L203_100329</name>
</gene>
<evidence type="ECO:0000256" key="7">
    <source>
        <dbReference type="ARBA" id="ARBA00023049"/>
    </source>
</evidence>
<dbReference type="InterPro" id="IPR011765">
    <property type="entry name" value="Pept_M16_N"/>
</dbReference>
<keyword evidence="15" id="KW-1185">Reference proteome</keyword>
<dbReference type="GO" id="GO:0005829">
    <property type="term" value="C:cytosol"/>
    <property type="evidence" value="ECO:0007669"/>
    <property type="project" value="TreeGrafter"/>
</dbReference>
<proteinExistence type="inferred from homology"/>
<evidence type="ECO:0000256" key="1">
    <source>
        <dbReference type="ARBA" id="ARBA00001947"/>
    </source>
</evidence>
<evidence type="ECO:0000259" key="10">
    <source>
        <dbReference type="Pfam" id="PF00675"/>
    </source>
</evidence>
<keyword evidence="5" id="KW-0378">Hydrolase</keyword>
<evidence type="ECO:0000256" key="3">
    <source>
        <dbReference type="ARBA" id="ARBA00022670"/>
    </source>
</evidence>
<dbReference type="Pfam" id="PF00675">
    <property type="entry name" value="Peptidase_M16"/>
    <property type="match status" value="1"/>
</dbReference>
<dbReference type="FunFam" id="3.30.830.10:FF:000012">
    <property type="entry name" value="Protease 3"/>
    <property type="match status" value="1"/>
</dbReference>
<organism evidence="14 15">
    <name type="scientific">Cryptococcus depauperatus CBS 7841</name>
    <dbReference type="NCBI Taxonomy" id="1295531"/>
    <lineage>
        <taxon>Eukaryota</taxon>
        <taxon>Fungi</taxon>
        <taxon>Dikarya</taxon>
        <taxon>Basidiomycota</taxon>
        <taxon>Agaricomycotina</taxon>
        <taxon>Tremellomycetes</taxon>
        <taxon>Tremellales</taxon>
        <taxon>Cryptococcaceae</taxon>
        <taxon>Cryptococcus</taxon>
    </lineage>
</organism>
<keyword evidence="4" id="KW-0479">Metal-binding</keyword>
<dbReference type="FunFam" id="3.30.830.10:FF:000003">
    <property type="entry name" value="Insulin-degrading enzyme"/>
    <property type="match status" value="1"/>
</dbReference>
<evidence type="ECO:0008006" key="16">
    <source>
        <dbReference type="Google" id="ProtNLM"/>
    </source>
</evidence>
<evidence type="ECO:0000256" key="2">
    <source>
        <dbReference type="ARBA" id="ARBA00007261"/>
    </source>
</evidence>
<dbReference type="InterPro" id="IPR007863">
    <property type="entry name" value="Peptidase_M16_C"/>
</dbReference>
<evidence type="ECO:0000256" key="5">
    <source>
        <dbReference type="ARBA" id="ARBA00022801"/>
    </source>
</evidence>
<dbReference type="Gene3D" id="3.30.830.10">
    <property type="entry name" value="Metalloenzyme, LuxS/M16 peptidase-like"/>
    <property type="match status" value="4"/>
</dbReference>
<comment type="cofactor">
    <cofactor evidence="1">
        <name>Zn(2+)</name>
        <dbReference type="ChEBI" id="CHEBI:29105"/>
    </cofactor>
</comment>
<evidence type="ECO:0000256" key="6">
    <source>
        <dbReference type="ARBA" id="ARBA00022833"/>
    </source>
</evidence>
<name>A0AAJ8JMV5_9TREE</name>
<dbReference type="AlphaFoldDB" id="A0AAJ8JMV5"/>
<feature type="domain" description="Peptidase M16 middle/third" evidence="12">
    <location>
        <begin position="398"/>
        <end position="685"/>
    </location>
</feature>
<reference evidence="14" key="1">
    <citation type="submission" date="2016-06" db="EMBL/GenBank/DDBJ databases">
        <authorList>
            <person name="Cuomo C."/>
            <person name="Litvintseva A."/>
            <person name="Heitman J."/>
            <person name="Chen Y."/>
            <person name="Sun S."/>
            <person name="Springer D."/>
            <person name="Dromer F."/>
            <person name="Young S."/>
            <person name="Zeng Q."/>
            <person name="Chapman S."/>
            <person name="Gujja S."/>
            <person name="Saif S."/>
            <person name="Birren B."/>
        </authorList>
    </citation>
    <scope>NUCLEOTIDE SEQUENCE</scope>
    <source>
        <strain evidence="14">CBS 7841</strain>
    </source>
</reference>
<dbReference type="FunFam" id="3.30.830.10:FF:000005">
    <property type="entry name" value="nardilysin isoform X1"/>
    <property type="match status" value="1"/>
</dbReference>
<keyword evidence="7" id="KW-0482">Metalloprotease</keyword>
<dbReference type="KEGG" id="cdep:91084545"/>
<evidence type="ECO:0000256" key="8">
    <source>
        <dbReference type="RuleBase" id="RU004447"/>
    </source>
</evidence>
<dbReference type="GO" id="GO:0005739">
    <property type="term" value="C:mitochondrion"/>
    <property type="evidence" value="ECO:0007669"/>
    <property type="project" value="TreeGrafter"/>
</dbReference>
<feature type="domain" description="Coenzyme PQQ synthesis protein F-like C-terminal lobe" evidence="13">
    <location>
        <begin position="792"/>
        <end position="889"/>
    </location>
</feature>
<dbReference type="GO" id="GO:0043171">
    <property type="term" value="P:peptide catabolic process"/>
    <property type="evidence" value="ECO:0007669"/>
    <property type="project" value="TreeGrafter"/>
</dbReference>
<dbReference type="GO" id="GO:0051603">
    <property type="term" value="P:proteolysis involved in protein catabolic process"/>
    <property type="evidence" value="ECO:0007669"/>
    <property type="project" value="TreeGrafter"/>
</dbReference>
<dbReference type="InterPro" id="IPR054734">
    <property type="entry name" value="PqqF-like_C_4"/>
</dbReference>